<protein>
    <recommendedName>
        <fullName evidence="8">Ammonium transporter</fullName>
    </recommendedName>
</protein>
<reference evidence="12" key="1">
    <citation type="submission" date="2022-11" db="UniProtKB">
        <authorList>
            <consortium name="WormBaseParasite"/>
        </authorList>
    </citation>
    <scope>IDENTIFICATION</scope>
</reference>
<evidence type="ECO:0000313" key="12">
    <source>
        <dbReference type="WBParaSite" id="PSAMB.scaffold3926size16387.g22919.t1"/>
    </source>
</evidence>
<dbReference type="InterPro" id="IPR024041">
    <property type="entry name" value="NH4_transpt_AmtB-like_dom"/>
</dbReference>
<keyword evidence="11" id="KW-1185">Reference proteome</keyword>
<keyword evidence="7 8" id="KW-0924">Ammonia transport</keyword>
<keyword evidence="3 8" id="KW-0813">Transport</keyword>
<feature type="transmembrane region" description="Helical" evidence="8">
    <location>
        <begin position="141"/>
        <end position="163"/>
    </location>
</feature>
<dbReference type="InterPro" id="IPR029020">
    <property type="entry name" value="Ammonium/urea_transptr"/>
</dbReference>
<evidence type="ECO:0000256" key="1">
    <source>
        <dbReference type="ARBA" id="ARBA00004141"/>
    </source>
</evidence>
<evidence type="ECO:0000256" key="6">
    <source>
        <dbReference type="ARBA" id="ARBA00023136"/>
    </source>
</evidence>
<evidence type="ECO:0000256" key="4">
    <source>
        <dbReference type="ARBA" id="ARBA00022692"/>
    </source>
</evidence>
<dbReference type="GO" id="GO:0005886">
    <property type="term" value="C:plasma membrane"/>
    <property type="evidence" value="ECO:0007669"/>
    <property type="project" value="UniProtKB-SubCell"/>
</dbReference>
<evidence type="ECO:0000256" key="2">
    <source>
        <dbReference type="ARBA" id="ARBA00005887"/>
    </source>
</evidence>
<comment type="similarity">
    <text evidence="2 8">Belongs to the ammonia transporter channel (TC 1.A.11.2) family.</text>
</comment>
<evidence type="ECO:0000256" key="5">
    <source>
        <dbReference type="ARBA" id="ARBA00022989"/>
    </source>
</evidence>
<dbReference type="PANTHER" id="PTHR11730:SF6">
    <property type="entry name" value="AMMONIUM TRANSPORTER"/>
    <property type="match status" value="1"/>
</dbReference>
<feature type="transmembrane region" description="Helical" evidence="8">
    <location>
        <begin position="263"/>
        <end position="281"/>
    </location>
</feature>
<feature type="transmembrane region" description="Helical" evidence="8">
    <location>
        <begin position="34"/>
        <end position="55"/>
    </location>
</feature>
<feature type="transmembrane region" description="Helical" evidence="8">
    <location>
        <begin position="345"/>
        <end position="366"/>
    </location>
</feature>
<sequence length="535" mass="58531">MAAPDYGQLLKDFAELNNSFHTFRESMLYSNDSFFLVSTSIIIFLMACGFAFLEAGSVRSKNTTNILFKNLLDTCISSICYFICGWAFAFGTNGNAFCGFGQFLLIDFDPLLFPSWFFHFAFAATASTIVSGALAERCEFYAYISYCVVLTGFVFPTITHWAWQKDGWLANGPEGIKFKDFAGSGVVHLHGGTTALIGAICLGPRIGRYEDDETGTPAVPMKGHSTPFAALGGFLLMFGFFAFNGGSQSTIDTPGDAQTIGRALTSTMLSGAWAAITVLILNKMFVGKKWSLLMSINGVLVGMVSACSGCDAYEPWACSVVGIGSGLSYLLVLKMVEVLRIDDPLDAAAVHFGGGLWGLMISPIMMNEGIIFVANRRAFLQLGWNCVGALAIIGWSLSLMGSLFLILRLLGLLRVPEEVELKGLDLYKHGEAAYPLVAYGHGWDDPADQLHNNVKHRGLRRTDNDIESRNNSFSHNNGSPYSVYDNRLGYGSSPAPPPRRYFETPEVHAMHQRDQPISAWNDLEKQNTYLGASWT</sequence>
<dbReference type="WBParaSite" id="PSAMB.scaffold3926size16387.g22919.t1">
    <property type="protein sequence ID" value="PSAMB.scaffold3926size16387.g22919.t1"/>
    <property type="gene ID" value="PSAMB.scaffold3926size16387.g22919"/>
</dbReference>
<dbReference type="NCBIfam" id="TIGR00836">
    <property type="entry name" value="amt"/>
    <property type="match status" value="1"/>
</dbReference>
<evidence type="ECO:0000256" key="7">
    <source>
        <dbReference type="ARBA" id="ARBA00023177"/>
    </source>
</evidence>
<evidence type="ECO:0000259" key="10">
    <source>
        <dbReference type="Pfam" id="PF00909"/>
    </source>
</evidence>
<feature type="domain" description="Ammonium transporter AmtB-like" evidence="10">
    <location>
        <begin position="34"/>
        <end position="434"/>
    </location>
</feature>
<keyword evidence="6 8" id="KW-0472">Membrane</keyword>
<dbReference type="AlphaFoldDB" id="A0A914WEB2"/>
<feature type="transmembrane region" description="Helical" evidence="8">
    <location>
        <begin position="224"/>
        <end position="243"/>
    </location>
</feature>
<dbReference type="GO" id="GO:0097272">
    <property type="term" value="P:ammonium homeostasis"/>
    <property type="evidence" value="ECO:0007669"/>
    <property type="project" value="TreeGrafter"/>
</dbReference>
<dbReference type="GO" id="GO:0008519">
    <property type="term" value="F:ammonium channel activity"/>
    <property type="evidence" value="ECO:0007669"/>
    <property type="project" value="InterPro"/>
</dbReference>
<feature type="transmembrane region" description="Helical" evidence="8">
    <location>
        <begin position="111"/>
        <end position="134"/>
    </location>
</feature>
<feature type="transmembrane region" description="Helical" evidence="8">
    <location>
        <begin position="67"/>
        <end position="91"/>
    </location>
</feature>
<evidence type="ECO:0000256" key="9">
    <source>
        <dbReference type="SAM" id="MobiDB-lite"/>
    </source>
</evidence>
<dbReference type="Gene3D" id="1.10.3430.10">
    <property type="entry name" value="Ammonium transporter AmtB like domains"/>
    <property type="match status" value="1"/>
</dbReference>
<dbReference type="PANTHER" id="PTHR11730">
    <property type="entry name" value="AMMONIUM TRANSPORTER"/>
    <property type="match status" value="1"/>
</dbReference>
<dbReference type="Pfam" id="PF00909">
    <property type="entry name" value="Ammonium_transp"/>
    <property type="match status" value="1"/>
</dbReference>
<feature type="region of interest" description="Disordered" evidence="9">
    <location>
        <begin position="457"/>
        <end position="480"/>
    </location>
</feature>
<name>A0A914WEB2_9BILA</name>
<dbReference type="InterPro" id="IPR001905">
    <property type="entry name" value="Ammonium_transpt"/>
</dbReference>
<comment type="subcellular location">
    <subcellularLocation>
        <location evidence="8">Cell membrane</location>
        <topology evidence="8">Multi-pass membrane protein</topology>
    </subcellularLocation>
    <subcellularLocation>
        <location evidence="1">Membrane</location>
        <topology evidence="1">Multi-pass membrane protein</topology>
    </subcellularLocation>
</comment>
<organism evidence="11 12">
    <name type="scientific">Plectus sambesii</name>
    <dbReference type="NCBI Taxonomy" id="2011161"/>
    <lineage>
        <taxon>Eukaryota</taxon>
        <taxon>Metazoa</taxon>
        <taxon>Ecdysozoa</taxon>
        <taxon>Nematoda</taxon>
        <taxon>Chromadorea</taxon>
        <taxon>Plectida</taxon>
        <taxon>Plectina</taxon>
        <taxon>Plectoidea</taxon>
        <taxon>Plectidae</taxon>
        <taxon>Plectus</taxon>
    </lineage>
</organism>
<proteinExistence type="inferred from homology"/>
<evidence type="ECO:0000256" key="3">
    <source>
        <dbReference type="ARBA" id="ARBA00022448"/>
    </source>
</evidence>
<feature type="transmembrane region" description="Helical" evidence="8">
    <location>
        <begin position="313"/>
        <end position="333"/>
    </location>
</feature>
<feature type="compositionally biased region" description="Polar residues" evidence="9">
    <location>
        <begin position="469"/>
        <end position="480"/>
    </location>
</feature>
<keyword evidence="5 8" id="KW-1133">Transmembrane helix</keyword>
<dbReference type="FunFam" id="1.10.3430.10:FF:000010">
    <property type="entry name" value="Ammonium transporter"/>
    <property type="match status" value="1"/>
</dbReference>
<feature type="transmembrane region" description="Helical" evidence="8">
    <location>
        <begin position="290"/>
        <end position="307"/>
    </location>
</feature>
<feature type="transmembrane region" description="Helical" evidence="8">
    <location>
        <begin position="378"/>
        <end position="407"/>
    </location>
</feature>
<keyword evidence="4 8" id="KW-0812">Transmembrane</keyword>
<dbReference type="SUPFAM" id="SSF111352">
    <property type="entry name" value="Ammonium transporter"/>
    <property type="match status" value="1"/>
</dbReference>
<evidence type="ECO:0000256" key="8">
    <source>
        <dbReference type="RuleBase" id="RU362002"/>
    </source>
</evidence>
<accession>A0A914WEB2</accession>
<dbReference type="Proteomes" id="UP000887566">
    <property type="component" value="Unplaced"/>
</dbReference>
<evidence type="ECO:0000313" key="11">
    <source>
        <dbReference type="Proteomes" id="UP000887566"/>
    </source>
</evidence>